<protein>
    <submittedName>
        <fullName evidence="6">Uncharacterized protein</fullName>
    </submittedName>
</protein>
<dbReference type="RefSeq" id="WP_345143908.1">
    <property type="nucleotide sequence ID" value="NZ_BAABAT010000082.1"/>
</dbReference>
<comment type="caution">
    <text evidence="6">The sequence shown here is derived from an EMBL/GenBank/DDBJ whole genome shotgun (WGS) entry which is preliminary data.</text>
</comment>
<feature type="domain" description="Response regulatory" evidence="4">
    <location>
        <begin position="1"/>
        <end position="60"/>
    </location>
</feature>
<gene>
    <name evidence="6" type="ORF">GCM10022255_112020</name>
</gene>
<evidence type="ECO:0000259" key="4">
    <source>
        <dbReference type="PROSITE" id="PS50110"/>
    </source>
</evidence>
<dbReference type="PANTHER" id="PTHR48111:SF36">
    <property type="entry name" value="TRANSCRIPTIONAL REGULATORY PROTEIN CUTR"/>
    <property type="match status" value="1"/>
</dbReference>
<dbReference type="InterPro" id="IPR016032">
    <property type="entry name" value="Sig_transdc_resp-reg_C-effctor"/>
</dbReference>
<dbReference type="CDD" id="cd00383">
    <property type="entry name" value="trans_reg_C"/>
    <property type="match status" value="1"/>
</dbReference>
<dbReference type="SUPFAM" id="SSF52172">
    <property type="entry name" value="CheY-like"/>
    <property type="match status" value="1"/>
</dbReference>
<dbReference type="SMART" id="SM00862">
    <property type="entry name" value="Trans_reg_C"/>
    <property type="match status" value="1"/>
</dbReference>
<dbReference type="PANTHER" id="PTHR48111">
    <property type="entry name" value="REGULATOR OF RPOS"/>
    <property type="match status" value="1"/>
</dbReference>
<dbReference type="Gene3D" id="6.10.250.690">
    <property type="match status" value="1"/>
</dbReference>
<dbReference type="PROSITE" id="PS51755">
    <property type="entry name" value="OMPR_PHOB"/>
    <property type="match status" value="1"/>
</dbReference>
<dbReference type="Gene3D" id="1.10.10.10">
    <property type="entry name" value="Winged helix-like DNA-binding domain superfamily/Winged helix DNA-binding domain"/>
    <property type="match status" value="1"/>
</dbReference>
<dbReference type="InterPro" id="IPR011006">
    <property type="entry name" value="CheY-like_superfamily"/>
</dbReference>
<feature type="DNA-binding region" description="OmpR/PhoB-type" evidence="3">
    <location>
        <begin position="68"/>
        <end position="166"/>
    </location>
</feature>
<dbReference type="InterPro" id="IPR036388">
    <property type="entry name" value="WH-like_DNA-bd_sf"/>
</dbReference>
<dbReference type="Pfam" id="PF00486">
    <property type="entry name" value="Trans_reg_C"/>
    <property type="match status" value="1"/>
</dbReference>
<feature type="domain" description="OmpR/PhoB-type" evidence="5">
    <location>
        <begin position="68"/>
        <end position="166"/>
    </location>
</feature>
<keyword evidence="7" id="KW-1185">Reference proteome</keyword>
<accession>A0ABP8DVB0</accession>
<dbReference type="SUPFAM" id="SSF46894">
    <property type="entry name" value="C-terminal effector domain of the bipartite response regulators"/>
    <property type="match status" value="1"/>
</dbReference>
<name>A0ABP8DVB0_9ACTN</name>
<sequence length="169" mass="19379">MSRINWSHLLRGAGNWTPVLVLTAKQGELDEAEALETGADDFLSKPFSFIVLVARVRSLLRRRRLERPPTLVAGDLVLDTAEHRCRRGTAEIELTRREFALLEFLMRNAGSVVRKRQILDEVWDWAFDGESNIVEVYVGYLRRKVDIPFRRAAIHTIRGIGYRFDQSGG</sequence>
<proteinExistence type="predicted"/>
<evidence type="ECO:0000256" key="1">
    <source>
        <dbReference type="ARBA" id="ARBA00023125"/>
    </source>
</evidence>
<comment type="caution">
    <text evidence="2">Lacks conserved residue(s) required for the propagation of feature annotation.</text>
</comment>
<organism evidence="6 7">
    <name type="scientific">Dactylosporangium darangshiense</name>
    <dbReference type="NCBI Taxonomy" id="579108"/>
    <lineage>
        <taxon>Bacteria</taxon>
        <taxon>Bacillati</taxon>
        <taxon>Actinomycetota</taxon>
        <taxon>Actinomycetes</taxon>
        <taxon>Micromonosporales</taxon>
        <taxon>Micromonosporaceae</taxon>
        <taxon>Dactylosporangium</taxon>
    </lineage>
</organism>
<evidence type="ECO:0000313" key="7">
    <source>
        <dbReference type="Proteomes" id="UP001500620"/>
    </source>
</evidence>
<evidence type="ECO:0000313" key="6">
    <source>
        <dbReference type="EMBL" id="GAA4263839.1"/>
    </source>
</evidence>
<evidence type="ECO:0000256" key="3">
    <source>
        <dbReference type="PROSITE-ProRule" id="PRU01091"/>
    </source>
</evidence>
<evidence type="ECO:0000256" key="2">
    <source>
        <dbReference type="PROSITE-ProRule" id="PRU00169"/>
    </source>
</evidence>
<dbReference type="Pfam" id="PF00072">
    <property type="entry name" value="Response_reg"/>
    <property type="match status" value="1"/>
</dbReference>
<reference evidence="7" key="1">
    <citation type="journal article" date="2019" name="Int. J. Syst. Evol. Microbiol.">
        <title>The Global Catalogue of Microorganisms (GCM) 10K type strain sequencing project: providing services to taxonomists for standard genome sequencing and annotation.</title>
        <authorList>
            <consortium name="The Broad Institute Genomics Platform"/>
            <consortium name="The Broad Institute Genome Sequencing Center for Infectious Disease"/>
            <person name="Wu L."/>
            <person name="Ma J."/>
        </authorList>
    </citation>
    <scope>NUCLEOTIDE SEQUENCE [LARGE SCALE GENOMIC DNA]</scope>
    <source>
        <strain evidence="7">JCM 17441</strain>
    </source>
</reference>
<dbReference type="InterPro" id="IPR039420">
    <property type="entry name" value="WalR-like"/>
</dbReference>
<dbReference type="PROSITE" id="PS50110">
    <property type="entry name" value="RESPONSE_REGULATORY"/>
    <property type="match status" value="1"/>
</dbReference>
<dbReference type="InterPro" id="IPR001789">
    <property type="entry name" value="Sig_transdc_resp-reg_receiver"/>
</dbReference>
<evidence type="ECO:0000259" key="5">
    <source>
        <dbReference type="PROSITE" id="PS51755"/>
    </source>
</evidence>
<dbReference type="EMBL" id="BAABAT010000082">
    <property type="protein sequence ID" value="GAA4263839.1"/>
    <property type="molecule type" value="Genomic_DNA"/>
</dbReference>
<dbReference type="Proteomes" id="UP001500620">
    <property type="component" value="Unassembled WGS sequence"/>
</dbReference>
<keyword evidence="1 3" id="KW-0238">DNA-binding</keyword>
<dbReference type="InterPro" id="IPR001867">
    <property type="entry name" value="OmpR/PhoB-type_DNA-bd"/>
</dbReference>